<evidence type="ECO:0000313" key="7">
    <source>
        <dbReference type="EMBL" id="UWZ78429.1"/>
    </source>
</evidence>
<dbReference type="Pfam" id="PF22148">
    <property type="entry name" value="Fervidolysin_NPro-like"/>
    <property type="match status" value="1"/>
</dbReference>
<feature type="active site" description="Charge relay system" evidence="4">
    <location>
        <position position="589"/>
    </location>
</feature>
<name>A0ABY5ZHQ1_9BACT</name>
<feature type="active site" description="Charge relay system" evidence="4">
    <location>
        <position position="307"/>
    </location>
</feature>
<evidence type="ECO:0000256" key="1">
    <source>
        <dbReference type="ARBA" id="ARBA00022670"/>
    </source>
</evidence>
<sequence length="1050" mass="111946">MNTLWLRIVDAHFRPIRGASVRALTADQRPFKLNFENDRWVGRGMPGQRLVVEVAAQGYETETHSFDLRDELTQVVVGLRQPGQFSYSQGLDRLAFVPVEEAFLLRIGGKNAADVFAKLAKGQKLNWRPVSDKAGSASDDLFVHVEGDAEKAQSLAKELSAAKLNAEISRVIGHGERPAFGLNNELIVRFRDDVRRPEADRLAAGVGLRILRELRHAGNAFVLGREGFPSYDLLKAADALARSGRVVYAEPNLTFAIEADQYTPNDPLWEQVPHLQLIRADHAWDLLDNVDVNLRGGSPNITIGVIDPHGVAPNHQELTANLTDGTSKLVASINFTASPIAAQTVAGLGGDHGTQCAASATAAFDDNRGMPGVAPNCRLIGARIGGVANSVFMADIYLWVGGFLNGSTAAGFPAAPPARPADVISSSFGVNGMALSNTIRDCFDFLTTYGRGGRGCVLLFSLGNNGYVDFTNAAGGAFRAWPTYQKTLGVGSSINVNPTNPIPVSFHADPNGNTNNIATAVDTRTLFSPFGATALRKPDLVSPSHTAYNAAGNLIDPILSAVRVGTGNVDGCPGPATCNDYAVSFGGTSHSTPTVAGAVALILSARPNLSWVQVRDILRQSCARIDAAQANAIGQWQDLDGDGLIDYSRWYGAGRLDVEAAVGLSLDETLPLSDVYVRENLADTGDVPSGGSWWASPDIWVRQEAGTPIPALAWNDAPPHQNARRGQDNALFCRVRNRGTAAASSVYVRAMLTHWAGLEFVYPADFQPSNNVGAPVPNPLVPGTYLIGEARIDNLGVGADQIVKFIWPQALIPPATVMVGGATVHWHPCLLVEASPHDGPEPIGGLAVPVQGNNNIAQRNISIVDAADANADLFVGMIAGTRSAFGVATLILDATLLRGATSIRLHLADERAMRQLTAGIRQAVDEQRVPVRTGEDGERCAVIIEQRTRVRVECGPCDTVIEVAPGSRIFTCGTRPADPVKVNFVKHQNLEAVELIGLRGQIEIPLRLAGNQFVPLLVAVTGPANGDLHLAQRRGDGEISAGYGIRRTLS</sequence>
<keyword evidence="3 4" id="KW-0720">Serine protease</keyword>
<dbReference type="Gene3D" id="3.40.50.200">
    <property type="entry name" value="Peptidase S8/S53 domain"/>
    <property type="match status" value="1"/>
</dbReference>
<protein>
    <submittedName>
        <fullName evidence="7">S8 family serine peptidase</fullName>
    </submittedName>
</protein>
<gene>
    <name evidence="7" type="ORF">L9S41_12120</name>
</gene>
<evidence type="ECO:0000256" key="4">
    <source>
        <dbReference type="PROSITE-ProRule" id="PRU01240"/>
    </source>
</evidence>
<feature type="domain" description="Fervidolysin-like N-terminal prodomain" evidence="6">
    <location>
        <begin position="183"/>
        <end position="252"/>
    </location>
</feature>
<comment type="similarity">
    <text evidence="4">Belongs to the peptidase S8 family.</text>
</comment>
<feature type="active site" description="Charge relay system" evidence="4">
    <location>
        <position position="352"/>
    </location>
</feature>
<dbReference type="InterPro" id="IPR000209">
    <property type="entry name" value="Peptidase_S8/S53_dom"/>
</dbReference>
<accession>A0ABY5ZHQ1</accession>
<evidence type="ECO:0000259" key="5">
    <source>
        <dbReference type="Pfam" id="PF00082"/>
    </source>
</evidence>
<evidence type="ECO:0000313" key="8">
    <source>
        <dbReference type="Proteomes" id="UP001060414"/>
    </source>
</evidence>
<dbReference type="InterPro" id="IPR036852">
    <property type="entry name" value="Peptidase_S8/S53_dom_sf"/>
</dbReference>
<dbReference type="EMBL" id="CP092109">
    <property type="protein sequence ID" value="UWZ78429.1"/>
    <property type="molecule type" value="Genomic_DNA"/>
</dbReference>
<reference evidence="7" key="1">
    <citation type="journal article" date="2022" name="Environ. Microbiol.">
        <title>Geoalkalibacter halelectricus SAP #1 sp. nov. possessing extracellular electron transfer and mineral#reducing capabilities from a haloalkaline environment.</title>
        <authorList>
            <person name="Yadav S."/>
            <person name="Singh R."/>
            <person name="Sundharam S.S."/>
            <person name="Chaudhary S."/>
            <person name="Krishnamurthi S."/>
            <person name="Patil S.A."/>
        </authorList>
    </citation>
    <scope>NUCLEOTIDE SEQUENCE</scope>
    <source>
        <strain evidence="7">SAP-1</strain>
    </source>
</reference>
<evidence type="ECO:0000256" key="3">
    <source>
        <dbReference type="ARBA" id="ARBA00022825"/>
    </source>
</evidence>
<keyword evidence="8" id="KW-1185">Reference proteome</keyword>
<dbReference type="SUPFAM" id="SSF52743">
    <property type="entry name" value="Subtilisin-like"/>
    <property type="match status" value="1"/>
</dbReference>
<dbReference type="PROSITE" id="PS00138">
    <property type="entry name" value="SUBTILASE_SER"/>
    <property type="match status" value="1"/>
</dbReference>
<keyword evidence="2 4" id="KW-0378">Hydrolase</keyword>
<dbReference type="PANTHER" id="PTHR42884:SF14">
    <property type="entry name" value="NEUROENDOCRINE CONVERTASE 1"/>
    <property type="match status" value="1"/>
</dbReference>
<feature type="domain" description="Peptidase S8/S53" evidence="5">
    <location>
        <begin position="300"/>
        <end position="622"/>
    </location>
</feature>
<dbReference type="Proteomes" id="UP001060414">
    <property type="component" value="Chromosome"/>
</dbReference>
<dbReference type="InterPro" id="IPR054399">
    <property type="entry name" value="Fervidolysin-like_N_prodom"/>
</dbReference>
<dbReference type="InterPro" id="IPR023828">
    <property type="entry name" value="Peptidase_S8_Ser-AS"/>
</dbReference>
<keyword evidence="1 4" id="KW-0645">Protease</keyword>
<dbReference type="PROSITE" id="PS51892">
    <property type="entry name" value="SUBTILASE"/>
    <property type="match status" value="1"/>
</dbReference>
<organism evidence="7 8">
    <name type="scientific">Geoalkalibacter halelectricus</name>
    <dbReference type="NCBI Taxonomy" id="2847045"/>
    <lineage>
        <taxon>Bacteria</taxon>
        <taxon>Pseudomonadati</taxon>
        <taxon>Thermodesulfobacteriota</taxon>
        <taxon>Desulfuromonadia</taxon>
        <taxon>Desulfuromonadales</taxon>
        <taxon>Geoalkalibacteraceae</taxon>
        <taxon>Geoalkalibacter</taxon>
    </lineage>
</organism>
<dbReference type="RefSeq" id="WP_260746781.1">
    <property type="nucleotide sequence ID" value="NZ_CP092109.1"/>
</dbReference>
<dbReference type="Pfam" id="PF00082">
    <property type="entry name" value="Peptidase_S8"/>
    <property type="match status" value="1"/>
</dbReference>
<evidence type="ECO:0000256" key="2">
    <source>
        <dbReference type="ARBA" id="ARBA00022801"/>
    </source>
</evidence>
<dbReference type="PANTHER" id="PTHR42884">
    <property type="entry name" value="PROPROTEIN CONVERTASE SUBTILISIN/KEXIN-RELATED"/>
    <property type="match status" value="1"/>
</dbReference>
<proteinExistence type="inferred from homology"/>
<evidence type="ECO:0000259" key="6">
    <source>
        <dbReference type="Pfam" id="PF22148"/>
    </source>
</evidence>